<protein>
    <submittedName>
        <fullName evidence="3">EamA family transporter</fullName>
    </submittedName>
</protein>
<dbReference type="PANTHER" id="PTHR22911">
    <property type="entry name" value="ACYL-MALONYL CONDENSING ENZYME-RELATED"/>
    <property type="match status" value="1"/>
</dbReference>
<dbReference type="SUPFAM" id="SSF103481">
    <property type="entry name" value="Multidrug resistance efflux transporter EmrE"/>
    <property type="match status" value="2"/>
</dbReference>
<name>A0A6A7RXV3_9PROT</name>
<evidence type="ECO:0000313" key="3">
    <source>
        <dbReference type="EMBL" id="MQM32303.1"/>
    </source>
</evidence>
<feature type="transmembrane region" description="Helical" evidence="1">
    <location>
        <begin position="197"/>
        <end position="217"/>
    </location>
</feature>
<evidence type="ECO:0000256" key="1">
    <source>
        <dbReference type="SAM" id="Phobius"/>
    </source>
</evidence>
<feature type="transmembrane region" description="Helical" evidence="1">
    <location>
        <begin position="229"/>
        <end position="248"/>
    </location>
</feature>
<feature type="domain" description="EamA" evidence="2">
    <location>
        <begin position="166"/>
        <end position="292"/>
    </location>
</feature>
<feature type="transmembrane region" description="Helical" evidence="1">
    <location>
        <begin position="167"/>
        <end position="185"/>
    </location>
</feature>
<feature type="transmembrane region" description="Helical" evidence="1">
    <location>
        <begin position="255"/>
        <end position="275"/>
    </location>
</feature>
<keyword evidence="1" id="KW-0472">Membrane</keyword>
<feature type="transmembrane region" description="Helical" evidence="1">
    <location>
        <begin position="117"/>
        <end position="135"/>
    </location>
</feature>
<feature type="transmembrane region" description="Helical" evidence="1">
    <location>
        <begin position="142"/>
        <end position="161"/>
    </location>
</feature>
<comment type="caution">
    <text evidence="3">The sequence shown here is derived from an EMBL/GenBank/DDBJ whole genome shotgun (WGS) entry which is preliminary data.</text>
</comment>
<evidence type="ECO:0000259" key="2">
    <source>
        <dbReference type="Pfam" id="PF00892"/>
    </source>
</evidence>
<dbReference type="AlphaFoldDB" id="A0A6A7RXV3"/>
<feature type="transmembrane region" description="Helical" evidence="1">
    <location>
        <begin position="93"/>
        <end position="111"/>
    </location>
</feature>
<organism evidence="3 4">
    <name type="scientific">Candidatus Accumulibacter phosphatis</name>
    <dbReference type="NCBI Taxonomy" id="327160"/>
    <lineage>
        <taxon>Bacteria</taxon>
        <taxon>Pseudomonadati</taxon>
        <taxon>Pseudomonadota</taxon>
        <taxon>Betaproteobacteria</taxon>
        <taxon>Candidatus Accumulibacter</taxon>
    </lineage>
</organism>
<sequence length="303" mass="32463">MAVSQDVQLDQASLANSDGAPLRLHAALLFLTALLLFAALDATAKHLSALFAVPLLVWARYLVHLVIMLLAVAPSMGRRLIVTERPWLMSLRGLTLVAVTLLGQLALKTLPLAETTALIFVAPLLVALLAAPLLGETVRLRTWLATIAGFVGVLLIARPGGSLFGPGVAYALGAALSYAAYQILTRKLAASEHPMRLLFYTALLGTLAMLPVLPVYWDGIWPTPTQSLLIISLGLYGGIGHFLLIRAFHETSASLLAPLIYTQLVWATLLGWLVFDHFPDLLTVVGMLVIGASGLSLAIRGRR</sequence>
<feature type="transmembrane region" description="Helical" evidence="1">
    <location>
        <begin position="46"/>
        <end position="72"/>
    </location>
</feature>
<gene>
    <name evidence="3" type="ORF">CRU78_18090</name>
</gene>
<accession>A0A6A7RXV3</accession>
<feature type="transmembrane region" description="Helical" evidence="1">
    <location>
        <begin position="281"/>
        <end position="299"/>
    </location>
</feature>
<keyword evidence="1" id="KW-1133">Transmembrane helix</keyword>
<dbReference type="InterPro" id="IPR000620">
    <property type="entry name" value="EamA_dom"/>
</dbReference>
<dbReference type="InterPro" id="IPR037185">
    <property type="entry name" value="EmrE-like"/>
</dbReference>
<reference evidence="3 4" key="1">
    <citation type="submission" date="2017-09" db="EMBL/GenBank/DDBJ databases">
        <title>Metagenomic Analysis Reveals Denitrifying Candidatus Accumulibacter and Flanking Population as a Source of N2O.</title>
        <authorList>
            <person name="Gao H."/>
            <person name="Mao Y."/>
            <person name="Zhao X."/>
            <person name="Liu W.-T."/>
            <person name="Zhang T."/>
            <person name="Wells G."/>
        </authorList>
    </citation>
    <scope>NUCLEOTIDE SEQUENCE [LARGE SCALE GENOMIC DNA]</scope>
    <source>
        <strain evidence="3">CANDO_2_IC</strain>
    </source>
</reference>
<dbReference type="PANTHER" id="PTHR22911:SF103">
    <property type="entry name" value="BLR2811 PROTEIN"/>
    <property type="match status" value="1"/>
</dbReference>
<dbReference type="Proteomes" id="UP000342300">
    <property type="component" value="Unassembled WGS sequence"/>
</dbReference>
<keyword evidence="1" id="KW-0812">Transmembrane</keyword>
<dbReference type="EMBL" id="PDHS01000486">
    <property type="protein sequence ID" value="MQM32303.1"/>
    <property type="molecule type" value="Genomic_DNA"/>
</dbReference>
<dbReference type="GO" id="GO:0016020">
    <property type="term" value="C:membrane"/>
    <property type="evidence" value="ECO:0007669"/>
    <property type="project" value="InterPro"/>
</dbReference>
<feature type="transmembrane region" description="Helical" evidence="1">
    <location>
        <begin position="21"/>
        <end position="40"/>
    </location>
</feature>
<evidence type="ECO:0000313" key="4">
    <source>
        <dbReference type="Proteomes" id="UP000342300"/>
    </source>
</evidence>
<feature type="domain" description="EamA" evidence="2">
    <location>
        <begin position="26"/>
        <end position="157"/>
    </location>
</feature>
<dbReference type="Pfam" id="PF00892">
    <property type="entry name" value="EamA"/>
    <property type="match status" value="2"/>
</dbReference>
<proteinExistence type="predicted"/>